<dbReference type="PANTHER" id="PTHR12302:SF3">
    <property type="entry name" value="SERINE_THREONINE-PROTEIN KINASE 31"/>
    <property type="match status" value="1"/>
</dbReference>
<dbReference type="Pfam" id="PF00565">
    <property type="entry name" value="SNase"/>
    <property type="match status" value="1"/>
</dbReference>
<keyword evidence="1" id="KW-0540">Nuclease</keyword>
<comment type="caution">
    <text evidence="5">The sequence shown here is derived from an EMBL/GenBank/DDBJ whole genome shotgun (WGS) entry which is preliminary data.</text>
</comment>
<dbReference type="SMART" id="SM00318">
    <property type="entry name" value="SNc"/>
    <property type="match status" value="1"/>
</dbReference>
<evidence type="ECO:0000313" key="6">
    <source>
        <dbReference type="Proteomes" id="UP000011910"/>
    </source>
</evidence>
<dbReference type="eggNOG" id="COG1525">
    <property type="taxonomic scope" value="Bacteria"/>
</dbReference>
<evidence type="ECO:0000256" key="2">
    <source>
        <dbReference type="ARBA" id="ARBA00022759"/>
    </source>
</evidence>
<gene>
    <name evidence="5" type="primary">nuc</name>
    <name evidence="5" type="ORF">ADICEAN_00049</name>
</gene>
<evidence type="ECO:0000259" key="4">
    <source>
        <dbReference type="PROSITE" id="PS50830"/>
    </source>
</evidence>
<dbReference type="OrthoDB" id="9805504at2"/>
<evidence type="ECO:0000256" key="3">
    <source>
        <dbReference type="ARBA" id="ARBA00022801"/>
    </source>
</evidence>
<feature type="domain" description="TNase-like" evidence="4">
    <location>
        <begin position="23"/>
        <end position="144"/>
    </location>
</feature>
<dbReference type="GO" id="GO:0005737">
    <property type="term" value="C:cytoplasm"/>
    <property type="evidence" value="ECO:0007669"/>
    <property type="project" value="TreeGrafter"/>
</dbReference>
<proteinExistence type="predicted"/>
<accession>M7N874</accession>
<dbReference type="Proteomes" id="UP000011910">
    <property type="component" value="Unassembled WGS sequence"/>
</dbReference>
<protein>
    <submittedName>
        <fullName evidence="5">Thermonuclease</fullName>
        <ecNumber evidence="5">3.1.31.1</ecNumber>
    </submittedName>
</protein>
<dbReference type="STRING" id="1279009.ADICEAN_00049"/>
<evidence type="ECO:0000313" key="5">
    <source>
        <dbReference type="EMBL" id="EMR04778.1"/>
    </source>
</evidence>
<dbReference type="GO" id="GO:1990599">
    <property type="term" value="F:3' overhang single-stranded DNA endodeoxyribonuclease activity"/>
    <property type="evidence" value="ECO:0007669"/>
    <property type="project" value="UniProtKB-EC"/>
</dbReference>
<dbReference type="RefSeq" id="WP_009193463.1">
    <property type="nucleotide sequence ID" value="NZ_AODQ01000001.1"/>
</dbReference>
<keyword evidence="6" id="KW-1185">Reference proteome</keyword>
<evidence type="ECO:0000256" key="1">
    <source>
        <dbReference type="ARBA" id="ARBA00022722"/>
    </source>
</evidence>
<dbReference type="Gene3D" id="2.40.50.90">
    <property type="match status" value="1"/>
</dbReference>
<organism evidence="5 6">
    <name type="scientific">Cesiribacter andamanensis AMV16</name>
    <dbReference type="NCBI Taxonomy" id="1279009"/>
    <lineage>
        <taxon>Bacteria</taxon>
        <taxon>Pseudomonadati</taxon>
        <taxon>Bacteroidota</taxon>
        <taxon>Cytophagia</taxon>
        <taxon>Cytophagales</taxon>
        <taxon>Cesiribacteraceae</taxon>
        <taxon>Cesiribacter</taxon>
    </lineage>
</organism>
<keyword evidence="3 5" id="KW-0378">Hydrolase</keyword>
<name>M7N874_9BACT</name>
<dbReference type="SUPFAM" id="SSF50199">
    <property type="entry name" value="Staphylococcal nuclease"/>
    <property type="match status" value="1"/>
</dbReference>
<dbReference type="AlphaFoldDB" id="M7N874"/>
<reference evidence="5 6" key="1">
    <citation type="journal article" date="2013" name="Genome Announc.">
        <title>Draft Genome Sequence of Cesiribacter andamanensis Strain AMV16T, Isolated from a Soil Sample from a Mud Volcano in the Andaman Islands, India.</title>
        <authorList>
            <person name="Shivaji S."/>
            <person name="Ara S."/>
            <person name="Begum Z."/>
            <person name="Srinivas T.N."/>
            <person name="Singh A."/>
            <person name="Kumar Pinnaka A."/>
        </authorList>
    </citation>
    <scope>NUCLEOTIDE SEQUENCE [LARGE SCALE GENOMIC DNA]</scope>
    <source>
        <strain evidence="5 6">AMV16</strain>
    </source>
</reference>
<dbReference type="InterPro" id="IPR035437">
    <property type="entry name" value="SNase_OB-fold_sf"/>
</dbReference>
<dbReference type="PROSITE" id="PS50830">
    <property type="entry name" value="TNASE_3"/>
    <property type="match status" value="1"/>
</dbReference>
<dbReference type="EMBL" id="AODQ01000001">
    <property type="protein sequence ID" value="EMR04778.1"/>
    <property type="molecule type" value="Genomic_DNA"/>
</dbReference>
<dbReference type="InterPro" id="IPR016071">
    <property type="entry name" value="Staphylococal_nuclease_OB-fold"/>
</dbReference>
<dbReference type="PANTHER" id="PTHR12302">
    <property type="entry name" value="EBNA2 BINDING PROTEIN P100"/>
    <property type="match status" value="1"/>
</dbReference>
<sequence length="157" mass="17673">MSLVRNSFYLSLFFLLLSLEGFAQVKGTLGLVIDGDSFYMVQDNGRRIRIRLSGIDSPEDDQAYSQEAKAYLISLLEGKEILMTPNGSDKLGRPVAVISVEGKNIAEEMVRSGFAWHYKKYSNDPVLDQLEAEARAEKRGLWKDPAPIAPWIYKKAK</sequence>
<dbReference type="EC" id="3.1.31.1" evidence="5"/>
<keyword evidence="2" id="KW-0255">Endonuclease</keyword>